<accession>A0A516SBY3</accession>
<gene>
    <name evidence="1" type="ORF">FNU76_04475</name>
</gene>
<evidence type="ECO:0000313" key="2">
    <source>
        <dbReference type="Proteomes" id="UP000317550"/>
    </source>
</evidence>
<name>A0A516SBY3_9NEIS</name>
<proteinExistence type="predicted"/>
<keyword evidence="2" id="KW-1185">Reference proteome</keyword>
<dbReference type="RefSeq" id="WP_143856590.1">
    <property type="nucleotide sequence ID" value="NZ_CP041730.1"/>
</dbReference>
<dbReference type="OrthoDB" id="3212310at2"/>
<evidence type="ECO:0000313" key="1">
    <source>
        <dbReference type="EMBL" id="QDQ25665.1"/>
    </source>
</evidence>
<organism evidence="1 2">
    <name type="scientific">Chitinimonas arctica</name>
    <dbReference type="NCBI Taxonomy" id="2594795"/>
    <lineage>
        <taxon>Bacteria</taxon>
        <taxon>Pseudomonadati</taxon>
        <taxon>Pseudomonadota</taxon>
        <taxon>Betaproteobacteria</taxon>
        <taxon>Neisseriales</taxon>
        <taxon>Chitinibacteraceae</taxon>
        <taxon>Chitinimonas</taxon>
    </lineage>
</organism>
<dbReference type="EMBL" id="CP041730">
    <property type="protein sequence ID" value="QDQ25665.1"/>
    <property type="molecule type" value="Genomic_DNA"/>
</dbReference>
<dbReference type="KEGG" id="cari:FNU76_04475"/>
<reference evidence="2" key="1">
    <citation type="submission" date="2019-07" db="EMBL/GenBank/DDBJ databases">
        <title>Chitinimonas sp. nov., isolated from Ny-Alesund, arctica soil.</title>
        <authorList>
            <person name="Xu Q."/>
            <person name="Peng F."/>
        </authorList>
    </citation>
    <scope>NUCLEOTIDE SEQUENCE [LARGE SCALE GENOMIC DNA]</scope>
    <source>
        <strain evidence="2">R3-44</strain>
    </source>
</reference>
<protein>
    <submittedName>
        <fullName evidence="1">Uncharacterized protein</fullName>
    </submittedName>
</protein>
<sequence>MVLNSQLIDCIIGKHVSSFVLRVFPPFAESVLSSADVSFLLRLDDGKWYLFHVRSDDNWSVEICCAEEPDCRGWDEFNARIPLILSGEIESDYDYEFYNGTDASIFSGIAHSRVLSVDVLSSEGSKDAFGIRLNFEDDFILLYPNTDGSAIETKEFKQGRGLREFEVLGKIEISTNVG</sequence>
<dbReference type="AlphaFoldDB" id="A0A516SBY3"/>
<dbReference type="Proteomes" id="UP000317550">
    <property type="component" value="Chromosome"/>
</dbReference>